<dbReference type="InterPro" id="IPR004358">
    <property type="entry name" value="Sig_transdc_His_kin-like_C"/>
</dbReference>
<dbReference type="InterPro" id="IPR003594">
    <property type="entry name" value="HATPase_dom"/>
</dbReference>
<dbReference type="InterPro" id="IPR005467">
    <property type="entry name" value="His_kinase_dom"/>
</dbReference>
<gene>
    <name evidence="7" type="ORF">HC176_16325</name>
</gene>
<sequence>GRVFLCVEDNGIGIPAEKQRDIFKKSSRLNQEIAGTGMGLYIVKRMIESQEGRIKMESTPGEGTLFKVFFQAPFQAKKSG</sequence>
<dbReference type="PRINTS" id="PR00344">
    <property type="entry name" value="BCTRLSENSOR"/>
</dbReference>
<organism evidence="7 8">
    <name type="scientific">Tamlana crocina</name>
    <dbReference type="NCBI Taxonomy" id="393006"/>
    <lineage>
        <taxon>Bacteria</taxon>
        <taxon>Pseudomonadati</taxon>
        <taxon>Bacteroidota</taxon>
        <taxon>Flavobacteriia</taxon>
        <taxon>Flavobacteriales</taxon>
        <taxon>Flavobacteriaceae</taxon>
        <taxon>Tamlana</taxon>
    </lineage>
</organism>
<dbReference type="PROSITE" id="PS50109">
    <property type="entry name" value="HIS_KIN"/>
    <property type="match status" value="1"/>
</dbReference>
<evidence type="ECO:0000256" key="3">
    <source>
        <dbReference type="ARBA" id="ARBA00022553"/>
    </source>
</evidence>
<dbReference type="Proteomes" id="UP000760545">
    <property type="component" value="Unassembled WGS sequence"/>
</dbReference>
<accession>A0ABX1DFE9</accession>
<dbReference type="SUPFAM" id="SSF55874">
    <property type="entry name" value="ATPase domain of HSP90 chaperone/DNA topoisomerase II/histidine kinase"/>
    <property type="match status" value="1"/>
</dbReference>
<evidence type="ECO:0000313" key="7">
    <source>
        <dbReference type="EMBL" id="NJX17042.1"/>
    </source>
</evidence>
<feature type="non-terminal residue" evidence="7">
    <location>
        <position position="1"/>
    </location>
</feature>
<name>A0ABX1DFE9_9FLAO</name>
<dbReference type="Gene3D" id="3.30.565.10">
    <property type="entry name" value="Histidine kinase-like ATPase, C-terminal domain"/>
    <property type="match status" value="1"/>
</dbReference>
<keyword evidence="4" id="KW-0808">Transferase</keyword>
<dbReference type="PANTHER" id="PTHR43304:SF1">
    <property type="entry name" value="PAC DOMAIN-CONTAINING PROTEIN"/>
    <property type="match status" value="1"/>
</dbReference>
<dbReference type="EC" id="2.7.13.3" evidence="2"/>
<evidence type="ECO:0000256" key="4">
    <source>
        <dbReference type="ARBA" id="ARBA00022679"/>
    </source>
</evidence>
<dbReference type="CDD" id="cd00075">
    <property type="entry name" value="HATPase"/>
    <property type="match status" value="1"/>
</dbReference>
<proteinExistence type="predicted"/>
<dbReference type="EMBL" id="JAAVJS010000202">
    <property type="protein sequence ID" value="NJX17042.1"/>
    <property type="molecule type" value="Genomic_DNA"/>
</dbReference>
<protein>
    <recommendedName>
        <fullName evidence="2">histidine kinase</fullName>
        <ecNumber evidence="2">2.7.13.3</ecNumber>
    </recommendedName>
</protein>
<keyword evidence="3" id="KW-0597">Phosphoprotein</keyword>
<feature type="domain" description="Histidine kinase" evidence="6">
    <location>
        <begin position="1"/>
        <end position="74"/>
    </location>
</feature>
<evidence type="ECO:0000259" key="6">
    <source>
        <dbReference type="PROSITE" id="PS50109"/>
    </source>
</evidence>
<evidence type="ECO:0000313" key="8">
    <source>
        <dbReference type="Proteomes" id="UP000760545"/>
    </source>
</evidence>
<dbReference type="Pfam" id="PF02518">
    <property type="entry name" value="HATPase_c"/>
    <property type="match status" value="1"/>
</dbReference>
<dbReference type="InterPro" id="IPR036890">
    <property type="entry name" value="HATPase_C_sf"/>
</dbReference>
<comment type="caution">
    <text evidence="7">The sequence shown here is derived from an EMBL/GenBank/DDBJ whole genome shotgun (WGS) entry which is preliminary data.</text>
</comment>
<comment type="catalytic activity">
    <reaction evidence="1">
        <text>ATP + protein L-histidine = ADP + protein N-phospho-L-histidine.</text>
        <dbReference type="EC" id="2.7.13.3"/>
    </reaction>
</comment>
<keyword evidence="5 7" id="KW-0418">Kinase</keyword>
<dbReference type="InterPro" id="IPR052162">
    <property type="entry name" value="Sensor_kinase/Photoreceptor"/>
</dbReference>
<dbReference type="RefSeq" id="WP_167920061.1">
    <property type="nucleotide sequence ID" value="NZ_JAAVJS010000202.1"/>
</dbReference>
<evidence type="ECO:0000256" key="1">
    <source>
        <dbReference type="ARBA" id="ARBA00000085"/>
    </source>
</evidence>
<evidence type="ECO:0000256" key="5">
    <source>
        <dbReference type="ARBA" id="ARBA00022777"/>
    </source>
</evidence>
<keyword evidence="8" id="KW-1185">Reference proteome</keyword>
<dbReference type="PANTHER" id="PTHR43304">
    <property type="entry name" value="PHYTOCHROME-LIKE PROTEIN CPH1"/>
    <property type="match status" value="1"/>
</dbReference>
<reference evidence="7 8" key="1">
    <citation type="submission" date="2020-03" db="EMBL/GenBank/DDBJ databases">
        <title>Tamlana sp. nov, isolated from XXX.</title>
        <authorList>
            <person name="Cao W.R."/>
        </authorList>
    </citation>
    <scope>NUCLEOTIDE SEQUENCE [LARGE SCALE GENOMIC DNA]</scope>
    <source>
        <strain evidence="7 8">HST1-43</strain>
    </source>
</reference>
<dbReference type="GO" id="GO:0016301">
    <property type="term" value="F:kinase activity"/>
    <property type="evidence" value="ECO:0007669"/>
    <property type="project" value="UniProtKB-KW"/>
</dbReference>
<evidence type="ECO:0000256" key="2">
    <source>
        <dbReference type="ARBA" id="ARBA00012438"/>
    </source>
</evidence>